<gene>
    <name evidence="2" type="ORF">TNIN_276401</name>
</gene>
<feature type="compositionally biased region" description="Polar residues" evidence="1">
    <location>
        <begin position="49"/>
        <end position="62"/>
    </location>
</feature>
<accession>A0A8X6WMQ1</accession>
<organism evidence="2 3">
    <name type="scientific">Trichonephila inaurata madagascariensis</name>
    <dbReference type="NCBI Taxonomy" id="2747483"/>
    <lineage>
        <taxon>Eukaryota</taxon>
        <taxon>Metazoa</taxon>
        <taxon>Ecdysozoa</taxon>
        <taxon>Arthropoda</taxon>
        <taxon>Chelicerata</taxon>
        <taxon>Arachnida</taxon>
        <taxon>Araneae</taxon>
        <taxon>Araneomorphae</taxon>
        <taxon>Entelegynae</taxon>
        <taxon>Araneoidea</taxon>
        <taxon>Nephilidae</taxon>
        <taxon>Trichonephila</taxon>
        <taxon>Trichonephila inaurata</taxon>
    </lineage>
</organism>
<evidence type="ECO:0000313" key="2">
    <source>
        <dbReference type="EMBL" id="GFY37973.1"/>
    </source>
</evidence>
<proteinExistence type="predicted"/>
<keyword evidence="3" id="KW-1185">Reference proteome</keyword>
<reference evidence="2" key="1">
    <citation type="submission" date="2020-08" db="EMBL/GenBank/DDBJ databases">
        <title>Multicomponent nature underlies the extraordinary mechanical properties of spider dragline silk.</title>
        <authorList>
            <person name="Kono N."/>
            <person name="Nakamura H."/>
            <person name="Mori M."/>
            <person name="Yoshida Y."/>
            <person name="Ohtoshi R."/>
            <person name="Malay A.D."/>
            <person name="Moran D.A.P."/>
            <person name="Tomita M."/>
            <person name="Numata K."/>
            <person name="Arakawa K."/>
        </authorList>
    </citation>
    <scope>NUCLEOTIDE SEQUENCE</scope>
</reference>
<dbReference type="Proteomes" id="UP000886998">
    <property type="component" value="Unassembled WGS sequence"/>
</dbReference>
<dbReference type="AlphaFoldDB" id="A0A8X6WMQ1"/>
<evidence type="ECO:0000256" key="1">
    <source>
        <dbReference type="SAM" id="MobiDB-lite"/>
    </source>
</evidence>
<comment type="caution">
    <text evidence="2">The sequence shown here is derived from an EMBL/GenBank/DDBJ whole genome shotgun (WGS) entry which is preliminary data.</text>
</comment>
<feature type="compositionally biased region" description="Polar residues" evidence="1">
    <location>
        <begin position="72"/>
        <end position="88"/>
    </location>
</feature>
<name>A0A8X6WMQ1_9ARAC</name>
<protein>
    <submittedName>
        <fullName evidence="2">Uncharacterized protein</fullName>
    </submittedName>
</protein>
<feature type="region of interest" description="Disordered" evidence="1">
    <location>
        <begin position="48"/>
        <end position="90"/>
    </location>
</feature>
<sequence>MDLNFDILMDMEPWTPTRPSTPTPTKICSQLQQLAKEVDQHSTFETAEKNLTSDSASTTIPNTVKAPLPKENTLNSPTLNENSLNAPTPSYVPPPIMLKVTDTYKQQMKIITDKLPSTRGKLTVGRWGSTHVGVFLGDMKRAAWVTFSPYPTGAQMRGWSPALHRHCNSAIC</sequence>
<evidence type="ECO:0000313" key="3">
    <source>
        <dbReference type="Proteomes" id="UP000886998"/>
    </source>
</evidence>
<dbReference type="EMBL" id="BMAV01000573">
    <property type="protein sequence ID" value="GFY37973.1"/>
    <property type="molecule type" value="Genomic_DNA"/>
</dbReference>